<proteinExistence type="inferred from homology"/>
<evidence type="ECO:0000256" key="2">
    <source>
        <dbReference type="ARBA" id="ARBA00023015"/>
    </source>
</evidence>
<dbReference type="RefSeq" id="XP_020893685.1">
    <property type="nucleotide sequence ID" value="XM_021038026.2"/>
</dbReference>
<dbReference type="GO" id="GO:0016251">
    <property type="term" value="F:RNA polymerase II general transcription initiation factor activity"/>
    <property type="evidence" value="ECO:0007669"/>
    <property type="project" value="TreeGrafter"/>
</dbReference>
<dbReference type="EnsemblMetazoa" id="XM_021038026.2">
    <property type="protein sequence ID" value="XP_020893685.1"/>
    <property type="gene ID" value="LOC110232808"/>
</dbReference>
<dbReference type="PANTHER" id="PTHR21242">
    <property type="entry name" value="TRANSCRIPTION INITIATION FACTOR TFIID SUBUNIT 10"/>
    <property type="match status" value="1"/>
</dbReference>
<reference evidence="7" key="1">
    <citation type="submission" date="2022-11" db="UniProtKB">
        <authorList>
            <consortium name="EnsemblMetazoa"/>
        </authorList>
    </citation>
    <scope>IDENTIFICATION</scope>
</reference>
<comment type="function">
    <text evidence="6">The TFIID basal transcription factor complex plays a major role in the initiation of RNA polymerase II (Pol II)-dependent transcription.</text>
</comment>
<dbReference type="CDD" id="cd07982">
    <property type="entry name" value="HFD_TAF10"/>
    <property type="match status" value="1"/>
</dbReference>
<dbReference type="GO" id="GO:0005669">
    <property type="term" value="C:transcription factor TFIID complex"/>
    <property type="evidence" value="ECO:0007669"/>
    <property type="project" value="TreeGrafter"/>
</dbReference>
<keyword evidence="8" id="KW-1185">Reference proteome</keyword>
<evidence type="ECO:0000313" key="8">
    <source>
        <dbReference type="Proteomes" id="UP000887567"/>
    </source>
</evidence>
<organism evidence="7 8">
    <name type="scientific">Exaiptasia diaphana</name>
    <name type="common">Tropical sea anemone</name>
    <name type="synonym">Aiptasia pulchella</name>
    <dbReference type="NCBI Taxonomy" id="2652724"/>
    <lineage>
        <taxon>Eukaryota</taxon>
        <taxon>Metazoa</taxon>
        <taxon>Cnidaria</taxon>
        <taxon>Anthozoa</taxon>
        <taxon>Hexacorallia</taxon>
        <taxon>Actiniaria</taxon>
        <taxon>Aiptasiidae</taxon>
        <taxon>Exaiptasia</taxon>
    </lineage>
</organism>
<dbReference type="GO" id="GO:0000124">
    <property type="term" value="C:SAGA complex"/>
    <property type="evidence" value="ECO:0007669"/>
    <property type="project" value="TreeGrafter"/>
</dbReference>
<dbReference type="KEGG" id="epa:110232808"/>
<keyword evidence="3 6" id="KW-0804">Transcription</keyword>
<dbReference type="OrthoDB" id="154356at2759"/>
<keyword evidence="4 6" id="KW-0539">Nucleus</keyword>
<accession>A0A913WT19</accession>
<dbReference type="Proteomes" id="UP000887567">
    <property type="component" value="Unplaced"/>
</dbReference>
<evidence type="ECO:0000256" key="5">
    <source>
        <dbReference type="ARBA" id="ARBA00025730"/>
    </source>
</evidence>
<keyword evidence="2 6" id="KW-0805">Transcription regulation</keyword>
<dbReference type="AlphaFoldDB" id="A0A913WT19"/>
<evidence type="ECO:0000256" key="4">
    <source>
        <dbReference type="ARBA" id="ARBA00023242"/>
    </source>
</evidence>
<comment type="similarity">
    <text evidence="5 6">Belongs to the TAF10 family.</text>
</comment>
<dbReference type="GO" id="GO:0006367">
    <property type="term" value="P:transcription initiation at RNA polymerase II promoter"/>
    <property type="evidence" value="ECO:0007669"/>
    <property type="project" value="TreeGrafter"/>
</dbReference>
<sequence>MADASQQKSSNSIAVSSSVAAANPVISTQSAQPTTASGNAQAALQQDTKVRTAGTSLAEFLSQLDDYTPTIPDAVTAYYLNRAGFDATDIRVVRLISLSAQKFISDVANDALQHCKMRGSGQSSRKSGKDKRYTLTMEDLSPALSEYGINVKKPPYFV</sequence>
<dbReference type="InterPro" id="IPR003923">
    <property type="entry name" value="TAF10"/>
</dbReference>
<evidence type="ECO:0000256" key="6">
    <source>
        <dbReference type="PIRNR" id="PIRNR017246"/>
    </source>
</evidence>
<evidence type="ECO:0000256" key="1">
    <source>
        <dbReference type="ARBA" id="ARBA00004123"/>
    </source>
</evidence>
<evidence type="ECO:0000313" key="7">
    <source>
        <dbReference type="EnsemblMetazoa" id="XP_020893685.1"/>
    </source>
</evidence>
<comment type="subcellular location">
    <subcellularLocation>
        <location evidence="1 6">Nucleus</location>
    </subcellularLocation>
</comment>
<dbReference type="OMA" id="GFECDDV"/>
<protein>
    <recommendedName>
        <fullName evidence="6">Transcription initiation factor TFIID subunit 10</fullName>
    </recommendedName>
</protein>
<dbReference type="PRINTS" id="PR01443">
    <property type="entry name" value="TFIID30KDSUB"/>
</dbReference>
<name>A0A913WT19_EXADI</name>
<dbReference type="GO" id="GO:1990841">
    <property type="term" value="F:promoter-specific chromatin binding"/>
    <property type="evidence" value="ECO:0007669"/>
    <property type="project" value="TreeGrafter"/>
</dbReference>
<evidence type="ECO:0000256" key="3">
    <source>
        <dbReference type="ARBA" id="ARBA00023163"/>
    </source>
</evidence>
<dbReference type="PANTHER" id="PTHR21242:SF0">
    <property type="entry name" value="TRANSCRIPTION INITIATION FACTOR TFIID SUBUNIT 10"/>
    <property type="match status" value="1"/>
</dbReference>
<dbReference type="GeneID" id="110232808"/>
<dbReference type="PIRSF" id="PIRSF017246">
    <property type="entry name" value="TFIID_TAF10"/>
    <property type="match status" value="1"/>
</dbReference>
<dbReference type="Pfam" id="PF03540">
    <property type="entry name" value="TAF10"/>
    <property type="match status" value="1"/>
</dbReference>